<feature type="region of interest" description="Disordered" evidence="1">
    <location>
        <begin position="1"/>
        <end position="383"/>
    </location>
</feature>
<keyword evidence="3" id="KW-1185">Reference proteome</keyword>
<evidence type="ECO:0000256" key="1">
    <source>
        <dbReference type="SAM" id="MobiDB-lite"/>
    </source>
</evidence>
<feature type="compositionally biased region" description="Low complexity" evidence="1">
    <location>
        <begin position="34"/>
        <end position="44"/>
    </location>
</feature>
<feature type="compositionally biased region" description="Acidic residues" evidence="1">
    <location>
        <begin position="190"/>
        <end position="200"/>
    </location>
</feature>
<dbReference type="AlphaFoldDB" id="A0A0K1E7F4"/>
<gene>
    <name evidence="2" type="ORF">CMC5_009150</name>
</gene>
<dbReference type="EMBL" id="CP012159">
    <property type="protein sequence ID" value="AKT36794.1"/>
    <property type="molecule type" value="Genomic_DNA"/>
</dbReference>
<accession>A0A0K1E7F4</accession>
<feature type="compositionally biased region" description="Gly residues" evidence="1">
    <location>
        <begin position="114"/>
        <end position="129"/>
    </location>
</feature>
<proteinExistence type="predicted"/>
<dbReference type="Proteomes" id="UP000067626">
    <property type="component" value="Chromosome"/>
</dbReference>
<evidence type="ECO:0000313" key="3">
    <source>
        <dbReference type="Proteomes" id="UP000067626"/>
    </source>
</evidence>
<name>A0A0K1E7F4_CHOCO</name>
<evidence type="ECO:0000313" key="2">
    <source>
        <dbReference type="EMBL" id="AKT36794.1"/>
    </source>
</evidence>
<feature type="compositionally biased region" description="Low complexity" evidence="1">
    <location>
        <begin position="286"/>
        <end position="315"/>
    </location>
</feature>
<feature type="compositionally biased region" description="Basic and acidic residues" evidence="1">
    <location>
        <begin position="345"/>
        <end position="367"/>
    </location>
</feature>
<dbReference type="KEGG" id="ccro:CMC5_009150"/>
<feature type="compositionally biased region" description="Low complexity" evidence="1">
    <location>
        <begin position="244"/>
        <end position="257"/>
    </location>
</feature>
<reference evidence="2 3" key="1">
    <citation type="submission" date="2015-07" db="EMBL/GenBank/DDBJ databases">
        <title>Genome analysis of myxobacterium Chondromyces crocatus Cm c5 reveals a high potential for natural compound synthesis and the genetic basis for the loss of fruiting body formation.</title>
        <authorList>
            <person name="Zaburannyi N."/>
            <person name="Bunk B."/>
            <person name="Maier J."/>
            <person name="Overmann J."/>
            <person name="Mueller R."/>
        </authorList>
    </citation>
    <scope>NUCLEOTIDE SEQUENCE [LARGE SCALE GENOMIC DNA]</scope>
    <source>
        <strain evidence="2 3">Cm c5</strain>
    </source>
</reference>
<protein>
    <submittedName>
        <fullName evidence="2">Uncharacterized protein</fullName>
    </submittedName>
</protein>
<sequence length="399" mass="40115">MEGEFLTGAAGGVEGPSLAPRDASGAGTKGGVAEGSVGSEAGASGRRDLERGGSTPRGRVSRAGVAPTVGRGVGPSPRREVSARTPSRGLAPSSGPDSEAATETPGNRGAAGSWTGGALGSVPGSGTGGRTPSSVGGSAYKRGSPNSVAASGSKRRELEGCTPSESMQGTSSSTRGDTDSRPDEGGTVEGGDDEHVEEGPESGGASSAASWARDTGVRTRMLRSCSPKTRVTGASRAAESQADSTALSAGSSAPSSRVRGRSGGSAMQRPAAPRARVRKTWSSMMRAIGASAAVRGGSAPRRARASSTASSIVTRRPPRSVTAAAAQRKRPASRSDHASSMAPPEAKRTWREAESEDGKEWPVRSRALEATTGSRRIAGQACRARQGGRIFCDGVSTQA</sequence>
<organism evidence="2 3">
    <name type="scientific">Chondromyces crocatus</name>
    <dbReference type="NCBI Taxonomy" id="52"/>
    <lineage>
        <taxon>Bacteria</taxon>
        <taxon>Pseudomonadati</taxon>
        <taxon>Myxococcota</taxon>
        <taxon>Polyangia</taxon>
        <taxon>Polyangiales</taxon>
        <taxon>Polyangiaceae</taxon>
        <taxon>Chondromyces</taxon>
    </lineage>
</organism>